<dbReference type="GO" id="GO:0005886">
    <property type="term" value="C:plasma membrane"/>
    <property type="evidence" value="ECO:0007669"/>
    <property type="project" value="TreeGrafter"/>
</dbReference>
<sequence>VLDCKQMRIIFWKQTLVRTKGHPQVCAYMMDYQFRHPVMFWGMILLFAERPAMQELDRDDWNKVEGKVKDLDISWSRAVDEVKAEKLIEQSNKPGGVDPLLVIIREWPQLPEYKVNRKLIPSLEFLISRLAEIILKGDKSYEFFFDEECAWEPTILHRAAEQNFLHVSRMLVERWPSLMYQPIKATIEPEEMPSVLPVEVALENFQDDTAAYLISQMKYDRVQELFLTCKESGEKSKLFFGKYISYRNPRTNEYGMKKTVLAVLNKLMDPHWPYLPKREDREDDNKYKIQQALESVPNDPLSYDFYYHILETDENGRVPDNKVFNQKSVSCLRRIADSDNKEAMQHPVVRMLVAKKWNGFAHELFCIKAAFYLLFFGLLSFALIYGSTRNDPTQYDGPADKFRVICEICSIVFLMVQLFDEIGEMAREGRAYLKVRSNYIDLPGIFLTLLVIPLRFAEVKSQWGFAAIGYLFNFLRLFKFSNVARITGLYTTTLVRIIQKDITRFLVFFSAILIGFCGAMFLALKVNDVQDSYSFPWVMLGGIKVLVEGETLEEENGKEFGWFAVAILLVYMGIVMVILLNVLIAQLSYTFGESMKMARLQYAADNMRIITRTENSRFPCLNFRVKNYIEGDYISEEDLAKELLEFTEDRHPWETAEERIIGVRETMRRVVKGEETDPWETIDEKLTTLTLSEKETRESIYEKLT</sequence>
<evidence type="ECO:0000259" key="6">
    <source>
        <dbReference type="Pfam" id="PF00520"/>
    </source>
</evidence>
<comment type="subcellular location">
    <subcellularLocation>
        <location evidence="1">Membrane</location>
        <topology evidence="1">Multi-pass membrane protein</topology>
    </subcellularLocation>
</comment>
<dbReference type="InterPro" id="IPR024862">
    <property type="entry name" value="TRPV"/>
</dbReference>
<name>A0A6S7I5R7_PARCT</name>
<evidence type="ECO:0000256" key="4">
    <source>
        <dbReference type="ARBA" id="ARBA00022989"/>
    </source>
</evidence>
<keyword evidence="3" id="KW-0677">Repeat</keyword>
<dbReference type="Pfam" id="PF00520">
    <property type="entry name" value="Ion_trans"/>
    <property type="match status" value="1"/>
</dbReference>
<evidence type="ECO:0000313" key="8">
    <source>
        <dbReference type="Proteomes" id="UP001152795"/>
    </source>
</evidence>
<evidence type="ECO:0000256" key="5">
    <source>
        <dbReference type="ARBA" id="ARBA00023136"/>
    </source>
</evidence>
<keyword evidence="8" id="KW-1185">Reference proteome</keyword>
<keyword evidence="7" id="KW-0675">Receptor</keyword>
<dbReference type="GO" id="GO:0005262">
    <property type="term" value="F:calcium channel activity"/>
    <property type="evidence" value="ECO:0007669"/>
    <property type="project" value="TreeGrafter"/>
</dbReference>
<keyword evidence="5" id="KW-0472">Membrane</keyword>
<dbReference type="InterPro" id="IPR005821">
    <property type="entry name" value="Ion_trans_dom"/>
</dbReference>
<dbReference type="PANTHER" id="PTHR10582">
    <property type="entry name" value="TRANSIENT RECEPTOR POTENTIAL ION CHANNEL PROTEIN"/>
    <property type="match status" value="1"/>
</dbReference>
<evidence type="ECO:0000256" key="3">
    <source>
        <dbReference type="ARBA" id="ARBA00022737"/>
    </source>
</evidence>
<dbReference type="AlphaFoldDB" id="A0A6S7I5R7"/>
<feature type="non-terminal residue" evidence="7">
    <location>
        <position position="705"/>
    </location>
</feature>
<dbReference type="OrthoDB" id="6108356at2759"/>
<dbReference type="Proteomes" id="UP001152795">
    <property type="component" value="Unassembled WGS sequence"/>
</dbReference>
<evidence type="ECO:0000256" key="2">
    <source>
        <dbReference type="ARBA" id="ARBA00022692"/>
    </source>
</evidence>
<reference evidence="7" key="1">
    <citation type="submission" date="2020-04" db="EMBL/GenBank/DDBJ databases">
        <authorList>
            <person name="Alioto T."/>
            <person name="Alioto T."/>
            <person name="Gomez Garrido J."/>
        </authorList>
    </citation>
    <scope>NUCLEOTIDE SEQUENCE</scope>
    <source>
        <strain evidence="7">A484AB</strain>
    </source>
</reference>
<feature type="domain" description="Ion transport" evidence="6">
    <location>
        <begin position="375"/>
        <end position="594"/>
    </location>
</feature>
<keyword evidence="2" id="KW-0812">Transmembrane</keyword>
<gene>
    <name evidence="7" type="ORF">PACLA_8A022180</name>
</gene>
<proteinExistence type="predicted"/>
<dbReference type="PANTHER" id="PTHR10582:SF2">
    <property type="entry name" value="INACTIVE"/>
    <property type="match status" value="1"/>
</dbReference>
<dbReference type="GO" id="GO:0098703">
    <property type="term" value="P:calcium ion import across plasma membrane"/>
    <property type="evidence" value="ECO:0007669"/>
    <property type="project" value="TreeGrafter"/>
</dbReference>
<protein>
    <submittedName>
        <fullName evidence="7">Transient receptor potential cation channel subfamily A member 1-like</fullName>
    </submittedName>
</protein>
<keyword evidence="4" id="KW-1133">Transmembrane helix</keyword>
<evidence type="ECO:0000256" key="1">
    <source>
        <dbReference type="ARBA" id="ARBA00004141"/>
    </source>
</evidence>
<dbReference type="EMBL" id="CACRXK020008059">
    <property type="protein sequence ID" value="CAB4013874.1"/>
    <property type="molecule type" value="Genomic_DNA"/>
</dbReference>
<organism evidence="7 8">
    <name type="scientific">Paramuricea clavata</name>
    <name type="common">Red gorgonian</name>
    <name type="synonym">Violescent sea-whip</name>
    <dbReference type="NCBI Taxonomy" id="317549"/>
    <lineage>
        <taxon>Eukaryota</taxon>
        <taxon>Metazoa</taxon>
        <taxon>Cnidaria</taxon>
        <taxon>Anthozoa</taxon>
        <taxon>Octocorallia</taxon>
        <taxon>Malacalcyonacea</taxon>
        <taxon>Plexauridae</taxon>
        <taxon>Paramuricea</taxon>
    </lineage>
</organism>
<evidence type="ECO:0000313" key="7">
    <source>
        <dbReference type="EMBL" id="CAB4013874.1"/>
    </source>
</evidence>
<accession>A0A6S7I5R7</accession>
<comment type="caution">
    <text evidence="7">The sequence shown here is derived from an EMBL/GenBank/DDBJ whole genome shotgun (WGS) entry which is preliminary data.</text>
</comment>